<keyword evidence="2" id="KW-0539">Nucleus</keyword>
<feature type="region of interest" description="Disordered" evidence="3">
    <location>
        <begin position="491"/>
        <end position="510"/>
    </location>
</feature>
<dbReference type="PANTHER" id="PTHR15502:SF7">
    <property type="entry name" value="CALCINEURIN-BINDING PROTEIN CABIN-1"/>
    <property type="match status" value="1"/>
</dbReference>
<feature type="compositionally biased region" description="Basic and acidic residues" evidence="3">
    <location>
        <begin position="445"/>
        <end position="454"/>
    </location>
</feature>
<evidence type="ECO:0000313" key="5">
    <source>
        <dbReference type="Proteomes" id="UP000593565"/>
    </source>
</evidence>
<sequence length="1145" mass="128654">MIRIAALNAASETADEHEDHFRSAKPSQTKEAQATEAFALYNRALGLQKHDKFEESAKAYHELLKTPLLKEAVASEDEKVGLKHPGLMLKYSTYKNLASLAVLRDDLDTATDFYVEAVMLDSTDVNMWYKLGQVALRRVSIPLARHAFEVGLRCNPDHWPCLDSLITVLYTLSDYSCCLYYICKALEKDIGYTKGLVLKEKIFEEQPCLRRDSMKLFSKLDMTMHYSDTDEQEAHSIVEEALELRRQRQAKLAPPPLQDLQLVEPIRRFTWKSVGESFLAMYKHQNECLVPRPDFGRRIDLTMYRDPDCVLLTPSDASQAQIAPATESPHLSTSAPAPEPLPPPQADSSSPSASQSMPSECPLQSQAQSSSSSGQLQVSQSSMEVGTAATSITAAPVLNGTTTTTTPTPSSITPAPATANTAAPLGVLASPLNDKAKKVTKRKRTMEDCGEMAKRRSARVRNTKSKKEEKIDFQELLLKFLPPRLKKFDEDEESFSNMDTPCEAKPSSKLNQGTVSTLSEYISSAEKEHEEVHSFLLANMENGGILELLMRYLKAIGQKFLEEWPPGLSGVVTEIYNCWRRHSAGLPNPLLRDSNNQHIKEMMMMSLSCMEMQLEQWVLSKGKNTSQRRNMSGHGGDHGEMDSQESRFLTDLYMLIMASSQADVFKQDWLSFAVRVHWLKARHLAFQGDMEEALERYDVCAGLLKSQPHVSDGDKLSIHMPNLCVDAVVSVEEIEKRLKSLERCQSLEEIQRLFDIGDYQSVVRLLQPTLSYGPSSARPKPLEYISSAPERPAQLLLLQNSLLRVKDYAQCLESSEVALNEAMQYINDMFPSSPSDKEEWVATVTAMLRGIEQCITEQPCLLTSTPVTTNLPRLANNLIQLIACSMVLPDDPKEPHFSSMLPWILLYHLLKPGEAELDCTLRQHQADDDDDDEDNPLLPSSLMLLNTAHEYLGRRSWCCNSDGALLKFFVRVLQQKLAEADALPYKEDLETALEQCFYCLYSYPSKKSKARYLEEHSAPQVALLWSDALFMFEYFKPKTLPEFDSYKTSTVSADLANLLRRLSGIIPCSDEPTLSIDQVSAYIEGGALKAPSLPEGTPPAPPLVNELYYLLADYHFKNKEQAKAIKFYMHDICVCPNRFDSWAGM</sequence>
<evidence type="ECO:0000256" key="3">
    <source>
        <dbReference type="SAM" id="MobiDB-lite"/>
    </source>
</evidence>
<feature type="compositionally biased region" description="Basic residues" evidence="3">
    <location>
        <begin position="455"/>
        <end position="464"/>
    </location>
</feature>
<comment type="caution">
    <text evidence="4">The sequence shown here is derived from an EMBL/GenBank/DDBJ whole genome shotgun (WGS) entry which is preliminary data.</text>
</comment>
<feature type="compositionally biased region" description="Low complexity" evidence="3">
    <location>
        <begin position="396"/>
        <end position="426"/>
    </location>
</feature>
<dbReference type="Proteomes" id="UP000593565">
    <property type="component" value="Unassembled WGS sequence"/>
</dbReference>
<dbReference type="EMBL" id="JAAGNN010000029">
    <property type="protein sequence ID" value="KAF4070549.1"/>
    <property type="molecule type" value="Genomic_DNA"/>
</dbReference>
<dbReference type="InterPro" id="IPR011990">
    <property type="entry name" value="TPR-like_helical_dom_sf"/>
</dbReference>
<dbReference type="SUPFAM" id="SSF48452">
    <property type="entry name" value="TPR-like"/>
    <property type="match status" value="1"/>
</dbReference>
<reference evidence="4 5" key="1">
    <citation type="submission" date="2020-02" db="EMBL/GenBank/DDBJ databases">
        <title>A chromosome-scale genome assembly of the black bullhead catfish (Ameiurus melas).</title>
        <authorList>
            <person name="Wen M."/>
            <person name="Zham M."/>
            <person name="Cabau C."/>
            <person name="Klopp C."/>
            <person name="Donnadieu C."/>
            <person name="Roques C."/>
            <person name="Bouchez O."/>
            <person name="Lampietro C."/>
            <person name="Jouanno E."/>
            <person name="Herpin A."/>
            <person name="Louis A."/>
            <person name="Berthelot C."/>
            <person name="Parey E."/>
            <person name="Roest-Crollius H."/>
            <person name="Braasch I."/>
            <person name="Postlethwait J."/>
            <person name="Robinson-Rechavi M."/>
            <person name="Echchiki A."/>
            <person name="Begum T."/>
            <person name="Montfort J."/>
            <person name="Schartl M."/>
            <person name="Bobe J."/>
            <person name="Guiguen Y."/>
        </authorList>
    </citation>
    <scope>NUCLEOTIDE SEQUENCE [LARGE SCALE GENOMIC DNA]</scope>
    <source>
        <strain evidence="4">M_S1</strain>
        <tissue evidence="4">Blood</tissue>
    </source>
</reference>
<evidence type="ECO:0000256" key="1">
    <source>
        <dbReference type="ARBA" id="ARBA00004123"/>
    </source>
</evidence>
<dbReference type="InterPro" id="IPR019734">
    <property type="entry name" value="TPR_rpt"/>
</dbReference>
<dbReference type="AlphaFoldDB" id="A0A7J5ZL73"/>
<dbReference type="GO" id="GO:0005634">
    <property type="term" value="C:nucleus"/>
    <property type="evidence" value="ECO:0007669"/>
    <property type="project" value="UniProtKB-SubCell"/>
</dbReference>
<proteinExistence type="predicted"/>
<dbReference type="SMART" id="SM00028">
    <property type="entry name" value="TPR"/>
    <property type="match status" value="4"/>
</dbReference>
<evidence type="ECO:0000313" key="4">
    <source>
        <dbReference type="EMBL" id="KAF4070549.1"/>
    </source>
</evidence>
<dbReference type="Gene3D" id="1.25.40.10">
    <property type="entry name" value="Tetratricopeptide repeat domain"/>
    <property type="match status" value="1"/>
</dbReference>
<evidence type="ECO:0008006" key="6">
    <source>
        <dbReference type="Google" id="ProtNLM"/>
    </source>
</evidence>
<accession>A0A7J5ZL73</accession>
<dbReference type="FunFam" id="1.25.40.10:FF:000654">
    <property type="entry name" value="Calcineurin-binding protein 1"/>
    <property type="match status" value="1"/>
</dbReference>
<dbReference type="PANTHER" id="PTHR15502">
    <property type="entry name" value="CALCINEURIN-BINDING PROTEIN CABIN 1-RELATED"/>
    <property type="match status" value="1"/>
</dbReference>
<dbReference type="GO" id="GO:0006325">
    <property type="term" value="P:chromatin organization"/>
    <property type="evidence" value="ECO:0007669"/>
    <property type="project" value="InterPro"/>
</dbReference>
<organism evidence="4 5">
    <name type="scientific">Ameiurus melas</name>
    <name type="common">Black bullhead</name>
    <name type="synonym">Silurus melas</name>
    <dbReference type="NCBI Taxonomy" id="219545"/>
    <lineage>
        <taxon>Eukaryota</taxon>
        <taxon>Metazoa</taxon>
        <taxon>Chordata</taxon>
        <taxon>Craniata</taxon>
        <taxon>Vertebrata</taxon>
        <taxon>Euteleostomi</taxon>
        <taxon>Actinopterygii</taxon>
        <taxon>Neopterygii</taxon>
        <taxon>Teleostei</taxon>
        <taxon>Ostariophysi</taxon>
        <taxon>Siluriformes</taxon>
        <taxon>Ictaluridae</taxon>
        <taxon>Ameiurus</taxon>
    </lineage>
</organism>
<dbReference type="InterPro" id="IPR033053">
    <property type="entry name" value="Hir3/CABIN1"/>
</dbReference>
<dbReference type="GO" id="GO:0031491">
    <property type="term" value="F:nucleosome binding"/>
    <property type="evidence" value="ECO:0007669"/>
    <property type="project" value="TreeGrafter"/>
</dbReference>
<feature type="region of interest" description="Disordered" evidence="3">
    <location>
        <begin position="321"/>
        <end position="382"/>
    </location>
</feature>
<feature type="non-terminal residue" evidence="4">
    <location>
        <position position="1145"/>
    </location>
</feature>
<feature type="region of interest" description="Disordered" evidence="3">
    <location>
        <begin position="396"/>
        <end position="466"/>
    </location>
</feature>
<feature type="region of interest" description="Disordered" evidence="3">
    <location>
        <begin position="8"/>
        <end position="30"/>
    </location>
</feature>
<protein>
    <recommendedName>
        <fullName evidence="6">Calcineurin-binding protein cabin-1</fullName>
    </recommendedName>
</protein>
<keyword evidence="5" id="KW-1185">Reference proteome</keyword>
<feature type="compositionally biased region" description="Low complexity" evidence="3">
    <location>
        <begin position="346"/>
        <end position="382"/>
    </location>
</feature>
<name>A0A7J5ZL73_AMEME</name>
<comment type="subcellular location">
    <subcellularLocation>
        <location evidence="1">Nucleus</location>
    </subcellularLocation>
</comment>
<gene>
    <name evidence="4" type="ORF">AMELA_G00286710</name>
</gene>
<evidence type="ECO:0000256" key="2">
    <source>
        <dbReference type="ARBA" id="ARBA00023242"/>
    </source>
</evidence>